<evidence type="ECO:0000256" key="7">
    <source>
        <dbReference type="ARBA" id="ARBA00023002"/>
    </source>
</evidence>
<keyword evidence="4 9" id="KW-0479">Metal-binding</keyword>
<comment type="pathway">
    <text evidence="1 9">Organosulfur biosynthesis; taurine biosynthesis; hypotaurine from L-cysteine: step 1/2.</text>
</comment>
<evidence type="ECO:0000256" key="3">
    <source>
        <dbReference type="ARBA" id="ARBA00013133"/>
    </source>
</evidence>
<keyword evidence="7 9" id="KW-0560">Oxidoreductase</keyword>
<keyword evidence="5" id="KW-0883">Thioether bond</keyword>
<dbReference type="SUPFAM" id="SSF51182">
    <property type="entry name" value="RmlC-like cupins"/>
    <property type="match status" value="1"/>
</dbReference>
<comment type="caution">
    <text evidence="10">The sequence shown here is derived from an EMBL/GenBank/DDBJ whole genome shotgun (WGS) entry which is preliminary data.</text>
</comment>
<protein>
    <recommendedName>
        <fullName evidence="3 9">Cysteine dioxygenase</fullName>
        <ecNumber evidence="3 9">1.13.11.20</ecNumber>
    </recommendedName>
</protein>
<reference evidence="10 11" key="1">
    <citation type="submission" date="2024-02" db="EMBL/GenBank/DDBJ databases">
        <title>Chromosome-scale genome assembly of the rough periwinkle Littorina saxatilis.</title>
        <authorList>
            <person name="De Jode A."/>
            <person name="Faria R."/>
            <person name="Formenti G."/>
            <person name="Sims Y."/>
            <person name="Smith T.P."/>
            <person name="Tracey A."/>
            <person name="Wood J.M.D."/>
            <person name="Zagrodzka Z.B."/>
            <person name="Johannesson K."/>
            <person name="Butlin R.K."/>
            <person name="Leder E.H."/>
        </authorList>
    </citation>
    <scope>NUCLEOTIDE SEQUENCE [LARGE SCALE GENOMIC DNA]</scope>
    <source>
        <strain evidence="10">Snail1</strain>
        <tissue evidence="10">Muscle</tissue>
    </source>
</reference>
<sequence length="119" mass="13694">MYEWPDHLLAAHEQTGRTDIPADDAQFGQMKMRDDHCYGRDKCTYICDDIGLHRVENPSHTDKSVTLHLYSPPFDECLCFDERTGRPITSQVTFWSKFGKRTPFGKDPKLVSAGEKENN</sequence>
<dbReference type="EMBL" id="JBAMIC010002610">
    <property type="protein sequence ID" value="KAK7089186.1"/>
    <property type="molecule type" value="Genomic_DNA"/>
</dbReference>
<evidence type="ECO:0000313" key="11">
    <source>
        <dbReference type="Proteomes" id="UP001374579"/>
    </source>
</evidence>
<dbReference type="GO" id="GO:0017172">
    <property type="term" value="F:cysteine dioxygenase activity"/>
    <property type="evidence" value="ECO:0007669"/>
    <property type="project" value="UniProtKB-UniRule"/>
</dbReference>
<dbReference type="Pfam" id="PF05995">
    <property type="entry name" value="CDO_I"/>
    <property type="match status" value="1"/>
</dbReference>
<accession>A0AAN9ALI1</accession>
<dbReference type="InterPro" id="IPR014710">
    <property type="entry name" value="RmlC-like_jellyroll"/>
</dbReference>
<evidence type="ECO:0000256" key="4">
    <source>
        <dbReference type="ARBA" id="ARBA00022723"/>
    </source>
</evidence>
<gene>
    <name evidence="10" type="ORF">V1264_024206</name>
</gene>
<dbReference type="PANTHER" id="PTHR12918">
    <property type="entry name" value="CYSTEINE DIOXYGENASE"/>
    <property type="match status" value="1"/>
</dbReference>
<dbReference type="GO" id="GO:0042412">
    <property type="term" value="P:taurine biosynthetic process"/>
    <property type="evidence" value="ECO:0007669"/>
    <property type="project" value="UniProtKB-UniRule"/>
</dbReference>
<dbReference type="AlphaFoldDB" id="A0AAN9ALI1"/>
<dbReference type="InterPro" id="IPR011051">
    <property type="entry name" value="RmlC_Cupin_sf"/>
</dbReference>
<evidence type="ECO:0000313" key="10">
    <source>
        <dbReference type="EMBL" id="KAK7089186.1"/>
    </source>
</evidence>
<name>A0AAN9ALI1_9CAEN</name>
<dbReference type="GO" id="GO:0008198">
    <property type="term" value="F:ferrous iron binding"/>
    <property type="evidence" value="ECO:0007669"/>
    <property type="project" value="TreeGrafter"/>
</dbReference>
<comment type="catalytic activity">
    <reaction evidence="9">
        <text>L-cysteine + O2 = 3-sulfino-L-alanine + H(+)</text>
        <dbReference type="Rhea" id="RHEA:20441"/>
        <dbReference type="ChEBI" id="CHEBI:15378"/>
        <dbReference type="ChEBI" id="CHEBI:15379"/>
        <dbReference type="ChEBI" id="CHEBI:35235"/>
        <dbReference type="ChEBI" id="CHEBI:61085"/>
        <dbReference type="EC" id="1.13.11.20"/>
    </reaction>
</comment>
<comment type="similarity">
    <text evidence="2 9">Belongs to the cysteine dioxygenase family.</text>
</comment>
<evidence type="ECO:0000256" key="2">
    <source>
        <dbReference type="ARBA" id="ARBA00006622"/>
    </source>
</evidence>
<organism evidence="10 11">
    <name type="scientific">Littorina saxatilis</name>
    <dbReference type="NCBI Taxonomy" id="31220"/>
    <lineage>
        <taxon>Eukaryota</taxon>
        <taxon>Metazoa</taxon>
        <taxon>Spiralia</taxon>
        <taxon>Lophotrochozoa</taxon>
        <taxon>Mollusca</taxon>
        <taxon>Gastropoda</taxon>
        <taxon>Caenogastropoda</taxon>
        <taxon>Littorinimorpha</taxon>
        <taxon>Littorinoidea</taxon>
        <taxon>Littorinidae</taxon>
        <taxon>Littorina</taxon>
    </lineage>
</organism>
<evidence type="ECO:0000256" key="6">
    <source>
        <dbReference type="ARBA" id="ARBA00022964"/>
    </source>
</evidence>
<keyword evidence="6 9" id="KW-0223">Dioxygenase</keyword>
<dbReference type="PANTHER" id="PTHR12918:SF1">
    <property type="entry name" value="CYSTEINE DIOXYGENASE TYPE 1"/>
    <property type="match status" value="1"/>
</dbReference>
<dbReference type="Proteomes" id="UP001374579">
    <property type="component" value="Unassembled WGS sequence"/>
</dbReference>
<proteinExistence type="inferred from homology"/>
<dbReference type="InterPro" id="IPR010300">
    <property type="entry name" value="CDO_1"/>
</dbReference>
<dbReference type="GO" id="GO:0019448">
    <property type="term" value="P:L-cysteine catabolic process"/>
    <property type="evidence" value="ECO:0007669"/>
    <property type="project" value="TreeGrafter"/>
</dbReference>
<dbReference type="Gene3D" id="2.60.120.10">
    <property type="entry name" value="Jelly Rolls"/>
    <property type="match status" value="1"/>
</dbReference>
<keyword evidence="8 9" id="KW-0408">Iron</keyword>
<evidence type="ECO:0000256" key="1">
    <source>
        <dbReference type="ARBA" id="ARBA00004759"/>
    </source>
</evidence>
<comment type="cofactor">
    <cofactor evidence="9">
        <name>Fe cation</name>
        <dbReference type="ChEBI" id="CHEBI:24875"/>
    </cofactor>
    <text evidence="9">Binds 1 Fe cation per subunit.</text>
</comment>
<dbReference type="EC" id="1.13.11.20" evidence="3 9"/>
<keyword evidence="11" id="KW-1185">Reference proteome</keyword>
<evidence type="ECO:0000256" key="8">
    <source>
        <dbReference type="ARBA" id="ARBA00023004"/>
    </source>
</evidence>
<evidence type="ECO:0000256" key="9">
    <source>
        <dbReference type="RuleBase" id="RU366010"/>
    </source>
</evidence>
<evidence type="ECO:0000256" key="5">
    <source>
        <dbReference type="ARBA" id="ARBA00022784"/>
    </source>
</evidence>